<dbReference type="InterPro" id="IPR010998">
    <property type="entry name" value="Integrase_recombinase_N"/>
</dbReference>
<dbReference type="AlphaFoldDB" id="A0A7W6H3M8"/>
<keyword evidence="4" id="KW-0233">DNA recombination</keyword>
<dbReference type="PANTHER" id="PTHR30349">
    <property type="entry name" value="PHAGE INTEGRASE-RELATED"/>
    <property type="match status" value="1"/>
</dbReference>
<dbReference type="GO" id="GO:0015074">
    <property type="term" value="P:DNA integration"/>
    <property type="evidence" value="ECO:0007669"/>
    <property type="project" value="UniProtKB-KW"/>
</dbReference>
<dbReference type="PANTHER" id="PTHR30349:SF41">
    <property type="entry name" value="INTEGRASE_RECOMBINASE PROTEIN MJ0367-RELATED"/>
    <property type="match status" value="1"/>
</dbReference>
<dbReference type="Gene3D" id="1.10.443.10">
    <property type="entry name" value="Intergrase catalytic core"/>
    <property type="match status" value="1"/>
</dbReference>
<gene>
    <name evidence="6" type="ORF">GGR04_001703</name>
</gene>
<dbReference type="InterPro" id="IPR013762">
    <property type="entry name" value="Integrase-like_cat_sf"/>
</dbReference>
<dbReference type="EMBL" id="JACIEK010000003">
    <property type="protein sequence ID" value="MBB3997865.1"/>
    <property type="molecule type" value="Genomic_DNA"/>
</dbReference>
<dbReference type="GO" id="GO:0006310">
    <property type="term" value="P:DNA recombination"/>
    <property type="evidence" value="ECO:0007669"/>
    <property type="project" value="UniProtKB-KW"/>
</dbReference>
<dbReference type="PROSITE" id="PS51898">
    <property type="entry name" value="TYR_RECOMBINASE"/>
    <property type="match status" value="1"/>
</dbReference>
<evidence type="ECO:0000256" key="1">
    <source>
        <dbReference type="ARBA" id="ARBA00008857"/>
    </source>
</evidence>
<keyword evidence="3" id="KW-0238">DNA-binding</keyword>
<sequence>MSRISYLIRNGATYYARLRVPLDLVEVAGAEYRKRSLRTKDLAEAKRALWSVIAEWNREFDDLRSRRNLTDADKADAVWQHYTGALDRDERARLHLPSPDEIDAAKTLTIADIERREVDVTDKLALLDASADLLVLTGRREWNEKSRRSKLETLRKHLQTGETALVIDEVERYLEANHLIIDHASPDFKDLARRMMRAEIEQLERTIERDRGDYSGVPKDPIVKPAAGTARGTANSGEAIMDLFEKYAQQNPNRVKPDTLNQARRDIGTFLDVHGRHFPANKIDKPSVAEWMDLLALYPVKASETKAFAGMSLVQIVKANERVGKPVLLPRTINRYVSSLGAYCEWLAKRGVLPVNPTQGMSLAKEDKISTVPFTVDQMTALFRSPLFTGSQSAKEWRLIAQHGNVLIRDHRYWVPLVMLYSGARPGEIAQLSVADVREQGGVHLMHITTLGDETKSVKTKGSMRVVPIHSELIRLGFLEYHTAMREAGKAKLFPEAVRNERGQMIAEFSREFGRYLVRIGLKDGRGLSLYSFRHGATDAFRRAGHMDETFGYILGHAKGGTTGLYGILPQGMLDQRVRHIESIAYPGLDLGHLMKPSTA</sequence>
<dbReference type="InterPro" id="IPR050090">
    <property type="entry name" value="Tyrosine_recombinase_XerCD"/>
</dbReference>
<dbReference type="SUPFAM" id="SSF56349">
    <property type="entry name" value="DNA breaking-rejoining enzymes"/>
    <property type="match status" value="1"/>
</dbReference>
<evidence type="ECO:0000256" key="3">
    <source>
        <dbReference type="ARBA" id="ARBA00023125"/>
    </source>
</evidence>
<protein>
    <submittedName>
        <fullName evidence="6">Integrase</fullName>
    </submittedName>
</protein>
<comment type="similarity">
    <text evidence="1">Belongs to the 'phage' integrase family.</text>
</comment>
<evidence type="ECO:0000313" key="7">
    <source>
        <dbReference type="Proteomes" id="UP000542776"/>
    </source>
</evidence>
<organism evidence="6 7">
    <name type="scientific">Aureimonas pseudogalii</name>
    <dbReference type="NCBI Taxonomy" id="1744844"/>
    <lineage>
        <taxon>Bacteria</taxon>
        <taxon>Pseudomonadati</taxon>
        <taxon>Pseudomonadota</taxon>
        <taxon>Alphaproteobacteria</taxon>
        <taxon>Hyphomicrobiales</taxon>
        <taxon>Aurantimonadaceae</taxon>
        <taxon>Aureimonas</taxon>
    </lineage>
</organism>
<dbReference type="RefSeq" id="WP_183199421.1">
    <property type="nucleotide sequence ID" value="NZ_JACIEK010000003.1"/>
</dbReference>
<dbReference type="InterPro" id="IPR011010">
    <property type="entry name" value="DNA_brk_join_enz"/>
</dbReference>
<dbReference type="Proteomes" id="UP000542776">
    <property type="component" value="Unassembled WGS sequence"/>
</dbReference>
<name>A0A7W6H3M8_9HYPH</name>
<evidence type="ECO:0000256" key="2">
    <source>
        <dbReference type="ARBA" id="ARBA00022908"/>
    </source>
</evidence>
<dbReference type="Gene3D" id="1.10.150.130">
    <property type="match status" value="1"/>
</dbReference>
<evidence type="ECO:0000256" key="4">
    <source>
        <dbReference type="ARBA" id="ARBA00023172"/>
    </source>
</evidence>
<keyword evidence="2" id="KW-0229">DNA integration</keyword>
<dbReference type="CDD" id="cd01184">
    <property type="entry name" value="INT_C_like_1"/>
    <property type="match status" value="1"/>
</dbReference>
<keyword evidence="7" id="KW-1185">Reference proteome</keyword>
<feature type="domain" description="Tyr recombinase" evidence="5">
    <location>
        <begin position="369"/>
        <end position="579"/>
    </location>
</feature>
<accession>A0A7W6H3M8</accession>
<dbReference type="InterPro" id="IPR002104">
    <property type="entry name" value="Integrase_catalytic"/>
</dbReference>
<dbReference type="InterPro" id="IPR046668">
    <property type="entry name" value="DUF6538"/>
</dbReference>
<dbReference type="GO" id="GO:0003677">
    <property type="term" value="F:DNA binding"/>
    <property type="evidence" value="ECO:0007669"/>
    <property type="project" value="UniProtKB-KW"/>
</dbReference>
<dbReference type="Pfam" id="PF20172">
    <property type="entry name" value="DUF6538"/>
    <property type="match status" value="1"/>
</dbReference>
<proteinExistence type="inferred from homology"/>
<evidence type="ECO:0000259" key="5">
    <source>
        <dbReference type="PROSITE" id="PS51898"/>
    </source>
</evidence>
<evidence type="ECO:0000313" key="6">
    <source>
        <dbReference type="EMBL" id="MBB3997865.1"/>
    </source>
</evidence>
<comment type="caution">
    <text evidence="6">The sequence shown here is derived from an EMBL/GenBank/DDBJ whole genome shotgun (WGS) entry which is preliminary data.</text>
</comment>
<reference evidence="6 7" key="1">
    <citation type="submission" date="2020-08" db="EMBL/GenBank/DDBJ databases">
        <title>Genomic Encyclopedia of Type Strains, Phase IV (KMG-IV): sequencing the most valuable type-strain genomes for metagenomic binning, comparative biology and taxonomic classification.</title>
        <authorList>
            <person name="Goeker M."/>
        </authorList>
    </citation>
    <scope>NUCLEOTIDE SEQUENCE [LARGE SCALE GENOMIC DNA]</scope>
    <source>
        <strain evidence="6 7">DSM 102238</strain>
    </source>
</reference>